<dbReference type="Gene3D" id="3.40.640.10">
    <property type="entry name" value="Type I PLP-dependent aspartate aminotransferase-like (Major domain)"/>
    <property type="match status" value="1"/>
</dbReference>
<dbReference type="GO" id="GO:0050660">
    <property type="term" value="F:flavin adenine dinucleotide binding"/>
    <property type="evidence" value="ECO:0007669"/>
    <property type="project" value="InterPro"/>
</dbReference>
<dbReference type="InterPro" id="IPR020946">
    <property type="entry name" value="Flavin_mOase-like"/>
</dbReference>
<keyword evidence="4" id="KW-0274">FAD</keyword>
<keyword evidence="8" id="KW-1185">Reference proteome</keyword>
<comment type="caution">
    <text evidence="7">The sequence shown here is derived from an EMBL/GenBank/DDBJ whole genome shotgun (WGS) entry which is preliminary data.</text>
</comment>
<dbReference type="InterPro" id="IPR015424">
    <property type="entry name" value="PyrdxlP-dep_Trfase"/>
</dbReference>
<accession>A0A8H5BAE2</accession>
<sequence>MSEKPKRCSVWTDAAYSRDVRGSSLNLTNPLLHPGLRGLPLRPLLLRPHPGTFCYISRVASTLQGLQRTFLDLENASDEDILGALRENKKLVWIESPTNPTLRVIDVPRILAVVQKGWREGKTKERPIVAGADVVLHSLTKYVNGHSDVVMGAVIPSEPSSSNQPELAENLRFLQNAMSAVPSPFDCFLAQRGAKTLAPDGDSYTQPLAMADALRALGDRGERADEVEPSSQLLLTSESSPTERNYQFTRPIRKVAIIGAGVGGLISYRELAQTGFDVHLFERDTVPGGNWHYTDEIAVNTSIPSNPNVSVGDFTPSLPPKGVIYPYVEIYRDEVTENAVRRRAHRAPRPVWESLTSNIPAPVQQIRDMPWPIGTPWGLPHRLVGRYLRAFASYHGLNSNDDNKHKVHYNTRLELAEKQPNGQWALVLKTLESHNDGELVKSTWRKEHFDALVIATGRYNAPYIPPIPGLEAWAERFPEHLLHSRDYRHPEFVQGENVLIVGAATSGGEISRDIISHAKNVLVSVRPHKSPVPIPPETNYWNRIPSNATIIGEIKCFLPPQHSDNIKKVKVELTNGTIITGLDRVIFATGYRYSYPFLPHHHNMTLGTQYADPLPEGSNATEPIVTDGTHLRALYLDAFYILDPTLLFINANHGLVETFTYSEFVSLAAAKVWSGTADLPARSELWRRYRRVYTKRKGYGRHFQYLGRPGAKEMMRFFQAWLNAAADKYGGRMIEGLSKDLDQVFTIWAQAHYGVRNTAVINSPSHLDAFNTLYNSANMTEGEDHYESLREAVYNDYW</sequence>
<dbReference type="OrthoDB" id="66881at2759"/>
<dbReference type="GO" id="GO:0004499">
    <property type="term" value="F:N,N-dimethylaniline monooxygenase activity"/>
    <property type="evidence" value="ECO:0007669"/>
    <property type="project" value="InterPro"/>
</dbReference>
<comment type="similarity">
    <text evidence="2">Belongs to the FMO family.</text>
</comment>
<gene>
    <name evidence="7" type="ORF">D9619_008496</name>
</gene>
<evidence type="ECO:0000313" key="8">
    <source>
        <dbReference type="Proteomes" id="UP000567179"/>
    </source>
</evidence>
<dbReference type="Pfam" id="PF00743">
    <property type="entry name" value="FMO-like"/>
    <property type="match status" value="1"/>
</dbReference>
<dbReference type="GO" id="GO:0030170">
    <property type="term" value="F:pyridoxal phosphate binding"/>
    <property type="evidence" value="ECO:0007669"/>
    <property type="project" value="InterPro"/>
</dbReference>
<evidence type="ECO:0000256" key="3">
    <source>
        <dbReference type="ARBA" id="ARBA00022630"/>
    </source>
</evidence>
<dbReference type="PROSITE" id="PS00868">
    <property type="entry name" value="CYS_MET_METAB_PP"/>
    <property type="match status" value="1"/>
</dbReference>
<evidence type="ECO:0000256" key="6">
    <source>
        <dbReference type="ARBA" id="ARBA00023002"/>
    </source>
</evidence>
<evidence type="ECO:0000313" key="7">
    <source>
        <dbReference type="EMBL" id="KAF5319577.1"/>
    </source>
</evidence>
<dbReference type="SUPFAM" id="SSF51905">
    <property type="entry name" value="FAD/NAD(P)-binding domain"/>
    <property type="match status" value="2"/>
</dbReference>
<keyword evidence="3" id="KW-0285">Flavoprotein</keyword>
<evidence type="ECO:0000256" key="4">
    <source>
        <dbReference type="ARBA" id="ARBA00022827"/>
    </source>
</evidence>
<proteinExistence type="inferred from homology"/>
<dbReference type="InterPro" id="IPR036188">
    <property type="entry name" value="FAD/NAD-bd_sf"/>
</dbReference>
<evidence type="ECO:0000256" key="5">
    <source>
        <dbReference type="ARBA" id="ARBA00022898"/>
    </source>
</evidence>
<dbReference type="InterPro" id="IPR054542">
    <property type="entry name" value="Cys_met_metab_PP"/>
</dbReference>
<comment type="cofactor">
    <cofactor evidence="1">
        <name>pyridoxal 5'-phosphate</name>
        <dbReference type="ChEBI" id="CHEBI:597326"/>
    </cofactor>
</comment>
<evidence type="ECO:0008006" key="9">
    <source>
        <dbReference type="Google" id="ProtNLM"/>
    </source>
</evidence>
<dbReference type="InterPro" id="IPR000277">
    <property type="entry name" value="Cys/Met-Metab_PyrdxlP-dep_enz"/>
</dbReference>
<name>A0A8H5BAE2_9AGAR</name>
<dbReference type="GO" id="GO:0050661">
    <property type="term" value="F:NADP binding"/>
    <property type="evidence" value="ECO:0007669"/>
    <property type="project" value="InterPro"/>
</dbReference>
<dbReference type="Proteomes" id="UP000567179">
    <property type="component" value="Unassembled WGS sequence"/>
</dbReference>
<dbReference type="Gene3D" id="3.50.50.60">
    <property type="entry name" value="FAD/NAD(P)-binding domain"/>
    <property type="match status" value="2"/>
</dbReference>
<dbReference type="Pfam" id="PF01053">
    <property type="entry name" value="Cys_Met_Meta_PP"/>
    <property type="match status" value="1"/>
</dbReference>
<dbReference type="SUPFAM" id="SSF53383">
    <property type="entry name" value="PLP-dependent transferases"/>
    <property type="match status" value="1"/>
</dbReference>
<protein>
    <recommendedName>
        <fullName evidence="9">FAD/NAD(P)-binding domain-containing protein</fullName>
    </recommendedName>
</protein>
<organism evidence="7 8">
    <name type="scientific">Psilocybe cf. subviscida</name>
    <dbReference type="NCBI Taxonomy" id="2480587"/>
    <lineage>
        <taxon>Eukaryota</taxon>
        <taxon>Fungi</taxon>
        <taxon>Dikarya</taxon>
        <taxon>Basidiomycota</taxon>
        <taxon>Agaricomycotina</taxon>
        <taxon>Agaricomycetes</taxon>
        <taxon>Agaricomycetidae</taxon>
        <taxon>Agaricales</taxon>
        <taxon>Agaricineae</taxon>
        <taxon>Strophariaceae</taxon>
        <taxon>Psilocybe</taxon>
    </lineage>
</organism>
<dbReference type="InterPro" id="IPR015421">
    <property type="entry name" value="PyrdxlP-dep_Trfase_major"/>
</dbReference>
<dbReference type="PANTHER" id="PTHR23023">
    <property type="entry name" value="DIMETHYLANILINE MONOOXYGENASE"/>
    <property type="match status" value="1"/>
</dbReference>
<dbReference type="AlphaFoldDB" id="A0A8H5BAE2"/>
<evidence type="ECO:0000256" key="2">
    <source>
        <dbReference type="ARBA" id="ARBA00009183"/>
    </source>
</evidence>
<dbReference type="EMBL" id="JAACJJ010000029">
    <property type="protein sequence ID" value="KAF5319577.1"/>
    <property type="molecule type" value="Genomic_DNA"/>
</dbReference>
<dbReference type="Pfam" id="PF13450">
    <property type="entry name" value="NAD_binding_8"/>
    <property type="match status" value="1"/>
</dbReference>
<keyword evidence="5" id="KW-0663">Pyridoxal phosphate</keyword>
<keyword evidence="6" id="KW-0560">Oxidoreductase</keyword>
<dbReference type="InterPro" id="IPR050346">
    <property type="entry name" value="FMO-like"/>
</dbReference>
<reference evidence="7 8" key="1">
    <citation type="journal article" date="2020" name="ISME J.">
        <title>Uncovering the hidden diversity of litter-decomposition mechanisms in mushroom-forming fungi.</title>
        <authorList>
            <person name="Floudas D."/>
            <person name="Bentzer J."/>
            <person name="Ahren D."/>
            <person name="Johansson T."/>
            <person name="Persson P."/>
            <person name="Tunlid A."/>
        </authorList>
    </citation>
    <scope>NUCLEOTIDE SEQUENCE [LARGE SCALE GENOMIC DNA]</scope>
    <source>
        <strain evidence="7 8">CBS 101986</strain>
    </source>
</reference>
<dbReference type="GO" id="GO:0019346">
    <property type="term" value="P:transsulfuration"/>
    <property type="evidence" value="ECO:0007669"/>
    <property type="project" value="InterPro"/>
</dbReference>
<evidence type="ECO:0000256" key="1">
    <source>
        <dbReference type="ARBA" id="ARBA00001933"/>
    </source>
</evidence>